<sequence length="141" mass="15849">MASQTIESHRQGAEIHHGDAVCKKKISEFLTELGLPNGLFPLDDIEEFGYNRSAGFIWIIQKKKKEHNFKKIKQVVSYATEVTALVEKGKMTKITGVKTRELLLWLSVIDMYIEDPASGKLTFKTGTGLSDSFPLTAFELE</sequence>
<proteinExistence type="predicted"/>
<dbReference type="EMBL" id="CM037023">
    <property type="protein sequence ID" value="KAH7665335.1"/>
    <property type="molecule type" value="Genomic_DNA"/>
</dbReference>
<comment type="caution">
    <text evidence="1">The sequence shown here is derived from an EMBL/GenBank/DDBJ whole genome shotgun (WGS) entry which is preliminary data.</text>
</comment>
<evidence type="ECO:0000313" key="1">
    <source>
        <dbReference type="EMBL" id="KAH7665335.1"/>
    </source>
</evidence>
<dbReference type="Proteomes" id="UP000827976">
    <property type="component" value="Chromosome 13"/>
</dbReference>
<name>A0ACB7UWS3_DIOAL</name>
<evidence type="ECO:0000313" key="2">
    <source>
        <dbReference type="Proteomes" id="UP000827976"/>
    </source>
</evidence>
<gene>
    <name evidence="1" type="ORF">IHE45_13G027500</name>
</gene>
<keyword evidence="2" id="KW-1185">Reference proteome</keyword>
<reference evidence="2" key="1">
    <citation type="journal article" date="2022" name="Nat. Commun.">
        <title>Chromosome evolution and the genetic basis of agronomically important traits in greater yam.</title>
        <authorList>
            <person name="Bredeson J.V."/>
            <person name="Lyons J.B."/>
            <person name="Oniyinde I.O."/>
            <person name="Okereke N.R."/>
            <person name="Kolade O."/>
            <person name="Nnabue I."/>
            <person name="Nwadili C.O."/>
            <person name="Hribova E."/>
            <person name="Parker M."/>
            <person name="Nwogha J."/>
            <person name="Shu S."/>
            <person name="Carlson J."/>
            <person name="Kariba R."/>
            <person name="Muthemba S."/>
            <person name="Knop K."/>
            <person name="Barton G.J."/>
            <person name="Sherwood A.V."/>
            <person name="Lopez-Montes A."/>
            <person name="Asiedu R."/>
            <person name="Jamnadass R."/>
            <person name="Muchugi A."/>
            <person name="Goodstein D."/>
            <person name="Egesi C.N."/>
            <person name="Featherston J."/>
            <person name="Asfaw A."/>
            <person name="Simpson G.G."/>
            <person name="Dolezel J."/>
            <person name="Hendre P.S."/>
            <person name="Van Deynze A."/>
            <person name="Kumar P.L."/>
            <person name="Obidiegwu J.E."/>
            <person name="Bhattacharjee R."/>
            <person name="Rokhsar D.S."/>
        </authorList>
    </citation>
    <scope>NUCLEOTIDE SEQUENCE [LARGE SCALE GENOMIC DNA]</scope>
    <source>
        <strain evidence="2">cv. TDa95/00328</strain>
    </source>
</reference>
<accession>A0ACB7UWS3</accession>
<protein>
    <submittedName>
        <fullName evidence="1">At5g01610-like protein</fullName>
    </submittedName>
</protein>
<organism evidence="1 2">
    <name type="scientific">Dioscorea alata</name>
    <name type="common">Purple yam</name>
    <dbReference type="NCBI Taxonomy" id="55571"/>
    <lineage>
        <taxon>Eukaryota</taxon>
        <taxon>Viridiplantae</taxon>
        <taxon>Streptophyta</taxon>
        <taxon>Embryophyta</taxon>
        <taxon>Tracheophyta</taxon>
        <taxon>Spermatophyta</taxon>
        <taxon>Magnoliopsida</taxon>
        <taxon>Liliopsida</taxon>
        <taxon>Dioscoreales</taxon>
        <taxon>Dioscoreaceae</taxon>
        <taxon>Dioscorea</taxon>
    </lineage>
</organism>